<keyword evidence="5 7" id="KW-0472">Membrane</keyword>
<evidence type="ECO:0000259" key="9">
    <source>
        <dbReference type="PROSITE" id="PS51847"/>
    </source>
</evidence>
<accession>A0A4P9Z3E2</accession>
<evidence type="ECO:0000313" key="10">
    <source>
        <dbReference type="EMBL" id="RKP26030.1"/>
    </source>
</evidence>
<dbReference type="InterPro" id="IPR035892">
    <property type="entry name" value="C2_domain_sf"/>
</dbReference>
<dbReference type="PROSITE" id="PS50004">
    <property type="entry name" value="C2"/>
    <property type="match status" value="2"/>
</dbReference>
<evidence type="ECO:0000256" key="7">
    <source>
        <dbReference type="SAM" id="Phobius"/>
    </source>
</evidence>
<keyword evidence="4" id="KW-0446">Lipid-binding</keyword>
<dbReference type="Pfam" id="PF00168">
    <property type="entry name" value="C2"/>
    <property type="match status" value="2"/>
</dbReference>
<feature type="compositionally biased region" description="Low complexity" evidence="6">
    <location>
        <begin position="127"/>
        <end position="144"/>
    </location>
</feature>
<dbReference type="PANTHER" id="PTHR47348:SF3">
    <property type="entry name" value="MEIOTICALLY UP-REGULATED GENE 190 PROTEIN"/>
    <property type="match status" value="1"/>
</dbReference>
<dbReference type="SUPFAM" id="SSF49562">
    <property type="entry name" value="C2 domain (Calcium/lipid-binding domain, CaLB)"/>
    <property type="match status" value="2"/>
</dbReference>
<dbReference type="SMART" id="SM00239">
    <property type="entry name" value="C2"/>
    <property type="match status" value="2"/>
</dbReference>
<feature type="compositionally biased region" description="Polar residues" evidence="6">
    <location>
        <begin position="46"/>
        <end position="55"/>
    </location>
</feature>
<organism evidence="10 11">
    <name type="scientific">Syncephalis pseudoplumigaleata</name>
    <dbReference type="NCBI Taxonomy" id="1712513"/>
    <lineage>
        <taxon>Eukaryota</taxon>
        <taxon>Fungi</taxon>
        <taxon>Fungi incertae sedis</taxon>
        <taxon>Zoopagomycota</taxon>
        <taxon>Zoopagomycotina</taxon>
        <taxon>Zoopagomycetes</taxon>
        <taxon>Zoopagales</taxon>
        <taxon>Piptocephalidaceae</taxon>
        <taxon>Syncephalis</taxon>
    </lineage>
</organism>
<dbReference type="CDD" id="cd21676">
    <property type="entry name" value="SMP_Mug190"/>
    <property type="match status" value="1"/>
</dbReference>
<dbReference type="Proteomes" id="UP000278143">
    <property type="component" value="Unassembled WGS sequence"/>
</dbReference>
<evidence type="ECO:0000256" key="3">
    <source>
        <dbReference type="ARBA" id="ARBA00023055"/>
    </source>
</evidence>
<evidence type="ECO:0000256" key="4">
    <source>
        <dbReference type="ARBA" id="ARBA00023121"/>
    </source>
</evidence>
<keyword evidence="11" id="KW-1185">Reference proteome</keyword>
<dbReference type="PANTHER" id="PTHR47348">
    <property type="entry name" value="MEIOTICALLY UP-REGULATED GENE 190 PROTEIN"/>
    <property type="match status" value="1"/>
</dbReference>
<keyword evidence="3" id="KW-0445">Lipid transport</keyword>
<comment type="subcellular location">
    <subcellularLocation>
        <location evidence="1">Membrane</location>
    </subcellularLocation>
</comment>
<feature type="domain" description="SMP-LTD" evidence="9">
    <location>
        <begin position="385"/>
        <end position="593"/>
    </location>
</feature>
<feature type="region of interest" description="Disordered" evidence="6">
    <location>
        <begin position="1"/>
        <end position="153"/>
    </location>
</feature>
<dbReference type="GO" id="GO:0006869">
    <property type="term" value="P:lipid transport"/>
    <property type="evidence" value="ECO:0007669"/>
    <property type="project" value="UniProtKB-KW"/>
</dbReference>
<feature type="compositionally biased region" description="Polar residues" evidence="6">
    <location>
        <begin position="797"/>
        <end position="812"/>
    </location>
</feature>
<keyword evidence="7" id="KW-0812">Transmembrane</keyword>
<reference evidence="11" key="1">
    <citation type="journal article" date="2018" name="Nat. Microbiol.">
        <title>Leveraging single-cell genomics to expand the fungal tree of life.</title>
        <authorList>
            <person name="Ahrendt S.R."/>
            <person name="Quandt C.A."/>
            <person name="Ciobanu D."/>
            <person name="Clum A."/>
            <person name="Salamov A."/>
            <person name="Andreopoulos B."/>
            <person name="Cheng J.F."/>
            <person name="Woyke T."/>
            <person name="Pelin A."/>
            <person name="Henrissat B."/>
            <person name="Reynolds N.K."/>
            <person name="Benny G.L."/>
            <person name="Smith M.E."/>
            <person name="James T.Y."/>
            <person name="Grigoriev I.V."/>
        </authorList>
    </citation>
    <scope>NUCLEOTIDE SEQUENCE [LARGE SCALE GENOMIC DNA]</scope>
    <source>
        <strain evidence="11">Benny S71-1</strain>
    </source>
</reference>
<feature type="domain" description="C2" evidence="8">
    <location>
        <begin position="750"/>
        <end position="907"/>
    </location>
</feature>
<feature type="transmembrane region" description="Helical" evidence="7">
    <location>
        <begin position="328"/>
        <end position="357"/>
    </location>
</feature>
<dbReference type="InterPro" id="IPR000008">
    <property type="entry name" value="C2_dom"/>
</dbReference>
<sequence>MSPPTHPDDPDILPAEQLPSMPADAQPAEAEAEAAPAPSLPPRPPTLSTTPSNASDLAHTPADRVADELNGTAADTTPALNVDGPPPPPLPQRRRESDAGGENPSLLRPGQLPSLVHRRSRSNDVGASSSVRTSSASQRRTSASTEHEPSKRAALASAIRRRFGSLSSTNLTRGSILRNAAQHHYQDTIMRASASTSDIPLPTAIGYRGNVVTNMPEDWPDTDWPSRSPLTSPLTADFGQKEQGGGNGGEGENKDDTEQGGDDDARGAGTIRETASQLKHMGRRYMDIWASLASPFDGKLDYETALDLDLALNHYANSMRSRYALSMIGFAALVWLGLYYGVSVWLLVAALVCWIYVLRRSDAGDAVIWSHLVELERGNRLVGRRAESVEWVNHVMGKLWPLINRDLFAPAIDLMEDVLKERCPSIVYAVRVDDVDQGVYPFRVRSIRVLPPTQDLAAINHPSAFADGIHLEADFIYQAAPAANQQQVSRNAHMICMLTMGVKGLAGVTVPAFVELLTCVGTCRIRLQPSADPPFVRLGNFTLMRRPRIDISVKPLRTVNIMNLPLISNYILYCINIVVDRFVWPKSYTLDIGKLVLGDDVPHNSNTVGVVRVTFHSARALRNADVLGKPSSALPRLASSSATDAALCTTGKSDAYATMSLFHNGKTRFRTRILRNELNPVWEETGFMLITEDDVRNQEKIRLQVWDADRWNSDDVLGSVEVPLTVLVASPGSLIKRTDALTYIDEGKECTGELTYSIGYYPKTVQNKRTAAGVLSVLVHEGCDLELRTAPREVSPEDTSVFGTPSSVRQGVSSNGASSAFPSSYVELIINDELTYRSRVKPTNPRPYWNCLTDRVIRDWHHCRIRIVIRDSRSREHDPVLGVVAFELSEIMEHVPEGRNMEITRWFRLLGGIGYGRIRSSLVFHSIDITIPRHLSGYTSLLHDG</sequence>
<dbReference type="AlphaFoldDB" id="A0A4P9Z3E2"/>
<dbReference type="InterPro" id="IPR031468">
    <property type="entry name" value="SMP_LBD"/>
</dbReference>
<evidence type="ECO:0000256" key="6">
    <source>
        <dbReference type="SAM" id="MobiDB-lite"/>
    </source>
</evidence>
<dbReference type="PROSITE" id="PS51847">
    <property type="entry name" value="SMP"/>
    <property type="match status" value="1"/>
</dbReference>
<feature type="region of interest" description="Disordered" evidence="6">
    <location>
        <begin position="212"/>
        <end position="269"/>
    </location>
</feature>
<dbReference type="GO" id="GO:0016020">
    <property type="term" value="C:membrane"/>
    <property type="evidence" value="ECO:0007669"/>
    <property type="project" value="UniProtKB-SubCell"/>
</dbReference>
<dbReference type="EMBL" id="KZ989536">
    <property type="protein sequence ID" value="RKP26030.1"/>
    <property type="molecule type" value="Genomic_DNA"/>
</dbReference>
<evidence type="ECO:0000256" key="1">
    <source>
        <dbReference type="ARBA" id="ARBA00004370"/>
    </source>
</evidence>
<name>A0A4P9Z3E2_9FUNG</name>
<dbReference type="Pfam" id="PF25669">
    <property type="entry name" value="SMP_MUG190-like"/>
    <property type="match status" value="1"/>
</dbReference>
<feature type="domain" description="C2" evidence="8">
    <location>
        <begin position="591"/>
        <end position="739"/>
    </location>
</feature>
<protein>
    <recommendedName>
        <fullName evidence="12">C2 domain-containing protein</fullName>
    </recommendedName>
</protein>
<evidence type="ECO:0000256" key="2">
    <source>
        <dbReference type="ARBA" id="ARBA00022448"/>
    </source>
</evidence>
<proteinExistence type="predicted"/>
<dbReference type="GO" id="GO:0008289">
    <property type="term" value="F:lipid binding"/>
    <property type="evidence" value="ECO:0007669"/>
    <property type="project" value="UniProtKB-KW"/>
</dbReference>
<gene>
    <name evidence="10" type="ORF">SYNPS1DRAFT_28259</name>
</gene>
<evidence type="ECO:0008006" key="12">
    <source>
        <dbReference type="Google" id="ProtNLM"/>
    </source>
</evidence>
<keyword evidence="2" id="KW-0813">Transport</keyword>
<dbReference type="Gene3D" id="2.60.40.150">
    <property type="entry name" value="C2 domain"/>
    <property type="match status" value="2"/>
</dbReference>
<feature type="region of interest" description="Disordered" evidence="6">
    <location>
        <begin position="794"/>
        <end position="815"/>
    </location>
</feature>
<keyword evidence="7" id="KW-1133">Transmembrane helix</keyword>
<dbReference type="OrthoDB" id="419768at2759"/>
<evidence type="ECO:0000256" key="5">
    <source>
        <dbReference type="ARBA" id="ARBA00023136"/>
    </source>
</evidence>
<feature type="compositionally biased region" description="Low complexity" evidence="6">
    <location>
        <begin position="22"/>
        <end position="37"/>
    </location>
</feature>
<evidence type="ECO:0000259" key="8">
    <source>
        <dbReference type="PROSITE" id="PS50004"/>
    </source>
</evidence>
<evidence type="ECO:0000313" key="11">
    <source>
        <dbReference type="Proteomes" id="UP000278143"/>
    </source>
</evidence>